<dbReference type="FunFam" id="2.40.70.10:FF:000021">
    <property type="entry name" value="Aspartyl protease AED1"/>
    <property type="match status" value="2"/>
</dbReference>
<evidence type="ECO:0000259" key="8">
    <source>
        <dbReference type="PROSITE" id="PS51767"/>
    </source>
</evidence>
<dbReference type="Proteomes" id="UP001642360">
    <property type="component" value="Unassembled WGS sequence"/>
</dbReference>
<feature type="active site" evidence="7">
    <location>
        <position position="572"/>
    </location>
</feature>
<evidence type="ECO:0000256" key="6">
    <source>
        <dbReference type="ARBA" id="ARBA00023157"/>
    </source>
</evidence>
<dbReference type="AlphaFoldDB" id="A0ABC8SWN0"/>
<proteinExistence type="inferred from homology"/>
<dbReference type="EMBL" id="CAUOFW020003682">
    <property type="protein sequence ID" value="CAK9161447.1"/>
    <property type="molecule type" value="Genomic_DNA"/>
</dbReference>
<dbReference type="Gene3D" id="2.40.70.10">
    <property type="entry name" value="Acid Proteases"/>
    <property type="match status" value="5"/>
</dbReference>
<dbReference type="GO" id="GO:0006508">
    <property type="term" value="P:proteolysis"/>
    <property type="evidence" value="ECO:0007669"/>
    <property type="project" value="UniProtKB-KW"/>
</dbReference>
<keyword evidence="3" id="KW-0732">Signal</keyword>
<dbReference type="SUPFAM" id="SSF50630">
    <property type="entry name" value="Acid proteases"/>
    <property type="match status" value="2"/>
</dbReference>
<dbReference type="InterPro" id="IPR001461">
    <property type="entry name" value="Aspartic_peptidase_A1"/>
</dbReference>
<name>A0ABC8SWN0_9AQUA</name>
<dbReference type="GO" id="GO:0004190">
    <property type="term" value="F:aspartic-type endopeptidase activity"/>
    <property type="evidence" value="ECO:0007669"/>
    <property type="project" value="UniProtKB-KW"/>
</dbReference>
<keyword evidence="6" id="KW-1015">Disulfide bond</keyword>
<reference evidence="9 10" key="1">
    <citation type="submission" date="2024-02" db="EMBL/GenBank/DDBJ databases">
        <authorList>
            <person name="Vignale AGUSTIN F."/>
            <person name="Sosa J E."/>
            <person name="Modenutti C."/>
        </authorList>
    </citation>
    <scope>NUCLEOTIDE SEQUENCE [LARGE SCALE GENOMIC DNA]</scope>
</reference>
<accession>A0ABC8SWN0</accession>
<evidence type="ECO:0000256" key="4">
    <source>
        <dbReference type="ARBA" id="ARBA00022750"/>
    </source>
</evidence>
<dbReference type="InterPro" id="IPR032861">
    <property type="entry name" value="TAXi_N"/>
</dbReference>
<keyword evidence="2" id="KW-0645">Protease</keyword>
<dbReference type="FunFam" id="2.40.70.10:FF:000013">
    <property type="entry name" value="Aspartyl protease AED1"/>
    <property type="match status" value="2"/>
</dbReference>
<feature type="domain" description="Peptidase A1" evidence="8">
    <location>
        <begin position="384"/>
        <end position="689"/>
    </location>
</feature>
<feature type="active site" evidence="7">
    <location>
        <position position="402"/>
    </location>
</feature>
<evidence type="ECO:0000256" key="1">
    <source>
        <dbReference type="ARBA" id="ARBA00007447"/>
    </source>
</evidence>
<dbReference type="InterPro" id="IPR021109">
    <property type="entry name" value="Peptidase_aspartic_dom_sf"/>
</dbReference>
<gene>
    <name evidence="9" type="ORF">ILEXP_LOCUS30247</name>
</gene>
<keyword evidence="5" id="KW-0378">Hydrolase</keyword>
<dbReference type="InterPro" id="IPR033121">
    <property type="entry name" value="PEPTIDASE_A1"/>
</dbReference>
<keyword evidence="4" id="KW-0064">Aspartyl protease</keyword>
<dbReference type="Pfam" id="PF14543">
    <property type="entry name" value="TAXi_N"/>
    <property type="match status" value="3"/>
</dbReference>
<dbReference type="InterPro" id="IPR001969">
    <property type="entry name" value="Aspartic_peptidase_AS"/>
</dbReference>
<dbReference type="PANTHER" id="PTHR13683:SF750">
    <property type="entry name" value="ASPARTYL PROTEASE AED1"/>
    <property type="match status" value="1"/>
</dbReference>
<evidence type="ECO:0000313" key="10">
    <source>
        <dbReference type="Proteomes" id="UP001642360"/>
    </source>
</evidence>
<comment type="caution">
    <text evidence="9">The sequence shown here is derived from an EMBL/GenBank/DDBJ whole genome shotgun (WGS) entry which is preliminary data.</text>
</comment>
<sequence length="694" mass="73383">MTYCYKQREPTFDPSKSTTYSNISCNSASCSQLSSATGNSPGCSTSTCIYGIQYGDSSFSVGYFGQEKLTLTSTDVFDNFQFGCGQNNRGLFGGTAGLLGLGRDQLSIVSQTAKTYGKYFSYCLPSKTSSTGHLTFGKNGVPSTVKFTPLSVNSQGPSFYFIDITGISVGGRQLSISSSVFKTAGTIIDSGTVITRLPPAAYKALRTTFRQQMTKYPMAQPVSILDTCYDLSNYSTVTIPKISFFFSGNLKTDIDLSGTLYVVSASQICLPFAGNSDAADVGIFGNVQQKTLDVVYDVAGGKLGFGPGPKKKSSLKVVHRHGPCSQLNQDKANTPTLTQILSDDQSRVNSIHAQLTLNSGKINLRHSKATLPSQSGSVLGSPNYIVTVGLGSPKKDLSLIFDTGSDLTWTQCQPCVGSAPGISPGCSTSTCIYATQYGDKSFSIGYFGQEKLTLTSNDVFNSFLFGCGQNNRGLFRGSAGLLGLGRGKLSIVSQTAQKYGKYFSYCLPSSSSSTGHLTFGKNGVSSTVIFIPLSINSQGTSFYFIDITGISVGGRQLSISSSVFKTAGTIIDSGTVITRLPPAAYKALRTTFRRQMTQYPMAQPTSVLDTCYDLSSYSTVTIPTIGFFFNGNVYIDIDASGILAGSSASQFCLAFAGNSNASDVGIFGNVQQGTLDVVYDVAGGKLGFGLGGCA</sequence>
<dbReference type="PROSITE" id="PS51767">
    <property type="entry name" value="PEPTIDASE_A1"/>
    <property type="match status" value="2"/>
</dbReference>
<evidence type="ECO:0000256" key="3">
    <source>
        <dbReference type="ARBA" id="ARBA00022729"/>
    </source>
</evidence>
<feature type="domain" description="Peptidase A1" evidence="8">
    <location>
        <begin position="1"/>
        <end position="306"/>
    </location>
</feature>
<organism evidence="9 10">
    <name type="scientific">Ilex paraguariensis</name>
    <name type="common">yerba mate</name>
    <dbReference type="NCBI Taxonomy" id="185542"/>
    <lineage>
        <taxon>Eukaryota</taxon>
        <taxon>Viridiplantae</taxon>
        <taxon>Streptophyta</taxon>
        <taxon>Embryophyta</taxon>
        <taxon>Tracheophyta</taxon>
        <taxon>Spermatophyta</taxon>
        <taxon>Magnoliopsida</taxon>
        <taxon>eudicotyledons</taxon>
        <taxon>Gunneridae</taxon>
        <taxon>Pentapetalae</taxon>
        <taxon>asterids</taxon>
        <taxon>campanulids</taxon>
        <taxon>Aquifoliales</taxon>
        <taxon>Aquifoliaceae</taxon>
        <taxon>Ilex</taxon>
    </lineage>
</organism>
<protein>
    <recommendedName>
        <fullName evidence="8">Peptidase A1 domain-containing protein</fullName>
    </recommendedName>
</protein>
<evidence type="ECO:0000256" key="5">
    <source>
        <dbReference type="ARBA" id="ARBA00022801"/>
    </source>
</evidence>
<dbReference type="PANTHER" id="PTHR13683">
    <property type="entry name" value="ASPARTYL PROTEASES"/>
    <property type="match status" value="1"/>
</dbReference>
<comment type="similarity">
    <text evidence="1">Belongs to the peptidase A1 family.</text>
</comment>
<keyword evidence="10" id="KW-1185">Reference proteome</keyword>
<evidence type="ECO:0000256" key="7">
    <source>
        <dbReference type="PIRSR" id="PIRSR601461-1"/>
    </source>
</evidence>
<dbReference type="Pfam" id="PF14541">
    <property type="entry name" value="TAXi_C"/>
    <property type="match status" value="2"/>
</dbReference>
<evidence type="ECO:0000256" key="2">
    <source>
        <dbReference type="ARBA" id="ARBA00022670"/>
    </source>
</evidence>
<dbReference type="InterPro" id="IPR032799">
    <property type="entry name" value="TAXi_C"/>
</dbReference>
<evidence type="ECO:0000313" key="9">
    <source>
        <dbReference type="EMBL" id="CAK9161447.1"/>
    </source>
</evidence>
<dbReference type="PROSITE" id="PS00141">
    <property type="entry name" value="ASP_PROTEASE"/>
    <property type="match status" value="1"/>
</dbReference>